<dbReference type="AlphaFoldDB" id="A0A329LVC2"/>
<evidence type="ECO:0000256" key="4">
    <source>
        <dbReference type="ARBA" id="ARBA00023239"/>
    </source>
</evidence>
<reference evidence="6 7" key="1">
    <citation type="journal article" date="2009" name="Int. J. Syst. Evol. Microbiol.">
        <title>Paenibacillus contaminans sp. nov., isolated from a contaminated laboratory plate.</title>
        <authorList>
            <person name="Chou J.H."/>
            <person name="Lee J.H."/>
            <person name="Lin M.C."/>
            <person name="Chang P.S."/>
            <person name="Arun A.B."/>
            <person name="Young C.C."/>
            <person name="Chen W.M."/>
        </authorList>
    </citation>
    <scope>NUCLEOTIDE SEQUENCE [LARGE SCALE GENOMIC DNA]</scope>
    <source>
        <strain evidence="6 7">CKOBP-6</strain>
    </source>
</reference>
<organism evidence="6 7">
    <name type="scientific">Paenibacillus contaminans</name>
    <dbReference type="NCBI Taxonomy" id="450362"/>
    <lineage>
        <taxon>Bacteria</taxon>
        <taxon>Bacillati</taxon>
        <taxon>Bacillota</taxon>
        <taxon>Bacilli</taxon>
        <taxon>Bacillales</taxon>
        <taxon>Paenibacillaceae</taxon>
        <taxon>Paenibacillus</taxon>
    </lineage>
</organism>
<name>A0A329LVC2_9BACL</name>
<evidence type="ECO:0000313" key="6">
    <source>
        <dbReference type="EMBL" id="RAV11130.1"/>
    </source>
</evidence>
<dbReference type="Gene3D" id="1.50.10.100">
    <property type="entry name" value="Chondroitin AC/alginate lyase"/>
    <property type="match status" value="1"/>
</dbReference>
<keyword evidence="2" id="KW-0732">Signal</keyword>
<evidence type="ECO:0000256" key="2">
    <source>
        <dbReference type="ARBA" id="ARBA00022729"/>
    </source>
</evidence>
<accession>A0A329LVC2</accession>
<evidence type="ECO:0000256" key="1">
    <source>
        <dbReference type="ARBA" id="ARBA00004418"/>
    </source>
</evidence>
<dbReference type="PANTHER" id="PTHR39210">
    <property type="entry name" value="HEPARIN-SULFATE LYASE"/>
    <property type="match status" value="1"/>
</dbReference>
<dbReference type="Pfam" id="PF07940">
    <property type="entry name" value="Hepar_II_III_C"/>
    <property type="match status" value="1"/>
</dbReference>
<dbReference type="GO" id="GO:0016829">
    <property type="term" value="F:lyase activity"/>
    <property type="evidence" value="ECO:0007669"/>
    <property type="project" value="UniProtKB-KW"/>
</dbReference>
<comment type="subcellular location">
    <subcellularLocation>
        <location evidence="1">Periplasm</location>
    </subcellularLocation>
</comment>
<feature type="domain" description="Heparinase II/III-like C-terminal" evidence="5">
    <location>
        <begin position="383"/>
        <end position="503"/>
    </location>
</feature>
<dbReference type="EMBL" id="QMFB01000039">
    <property type="protein sequence ID" value="RAV11130.1"/>
    <property type="molecule type" value="Genomic_DNA"/>
</dbReference>
<dbReference type="SUPFAM" id="SSF48230">
    <property type="entry name" value="Chondroitin AC/alginate lyase"/>
    <property type="match status" value="1"/>
</dbReference>
<comment type="caution">
    <text evidence="6">The sequence shown here is derived from an EMBL/GenBank/DDBJ whole genome shotgun (WGS) entry which is preliminary data.</text>
</comment>
<proteinExistence type="predicted"/>
<dbReference type="Gene3D" id="2.70.98.70">
    <property type="match status" value="1"/>
</dbReference>
<gene>
    <name evidence="6" type="ORF">DQG23_36810</name>
</gene>
<keyword evidence="7" id="KW-1185">Reference proteome</keyword>
<sequence length="626" mass="72104">MEGTGIYMTSYVQDWQAVKEKIRTDAWAGQVYDTLVETTEWWIGHYADSPDRIAGWGHDFFCESCGTMIDFVREEPYGNLCSGCGHRSKGARFDQAWNYLYRDEAHKHVFYAGVLYRITGDARYPAFIRKVLSFYCDNYEHLKVDVKPGYVGKIAGTDLCDAVGMIWLLQGMELIKETFTAEELRHYRTKLFDPQAEMLDSHSKSIHNIPCWMKTAVGMTGMFFGDSGYVERALQGPYGLIRQLQEGVTDEGFWYEGSFHYHFYCVEPFTYFLLFAQIYGADCGGMEETVKNMYVFPAEIAFDNGFFPNPNDGWPNIALTHYAGQYEYANRLFPDPAFEYALSRSYGDYYRQTPAYGGMVENTPHGWIQRLLFGRGEYAGETMRRTTKNYPDSNLCSLRDGDTALFIKYGLNTPSHAHPDLMNIELFDGDCLWSHDISSNGYGSFLFLEWQRKTIAHNTLVVDAADQLSRSRGIVLDFDQERNRIRAKAEAVYPGVDYVRDIRLQEGRIEDIFQVISEDEHTTDWVFHCRGRLETDFETQPCVSPGSEFGYQHLMNVRMFTASDSWSVRWVMPGRTLTLRMEGCEGTDVYLFEGYENTTSQIRPGILVRRTGRGAEYQATFTFEKQ</sequence>
<keyword evidence="4" id="KW-0456">Lyase</keyword>
<dbReference type="PANTHER" id="PTHR39210:SF1">
    <property type="entry name" value="HEPARIN-SULFATE LYASE"/>
    <property type="match status" value="1"/>
</dbReference>
<dbReference type="InterPro" id="IPR012480">
    <property type="entry name" value="Hepar_II_III_C"/>
</dbReference>
<dbReference type="InterPro" id="IPR008929">
    <property type="entry name" value="Chondroitin_lyas"/>
</dbReference>
<evidence type="ECO:0000256" key="3">
    <source>
        <dbReference type="ARBA" id="ARBA00022764"/>
    </source>
</evidence>
<protein>
    <recommendedName>
        <fullName evidence="5">Heparinase II/III-like C-terminal domain-containing protein</fullName>
    </recommendedName>
</protein>
<dbReference type="Proteomes" id="UP000250369">
    <property type="component" value="Unassembled WGS sequence"/>
</dbReference>
<evidence type="ECO:0000259" key="5">
    <source>
        <dbReference type="Pfam" id="PF07940"/>
    </source>
</evidence>
<keyword evidence="3" id="KW-0574">Periplasm</keyword>
<dbReference type="GO" id="GO:0042597">
    <property type="term" value="C:periplasmic space"/>
    <property type="evidence" value="ECO:0007669"/>
    <property type="project" value="UniProtKB-SubCell"/>
</dbReference>
<evidence type="ECO:0000313" key="7">
    <source>
        <dbReference type="Proteomes" id="UP000250369"/>
    </source>
</evidence>